<dbReference type="SMART" id="SM00267">
    <property type="entry name" value="GGDEF"/>
    <property type="match status" value="1"/>
</dbReference>
<protein>
    <recommendedName>
        <fullName evidence="1">diguanylate cyclase</fullName>
        <ecNumber evidence="1">2.7.7.65</ecNumber>
    </recommendedName>
</protein>
<dbReference type="PROSITE" id="PS50887">
    <property type="entry name" value="GGDEF"/>
    <property type="match status" value="1"/>
</dbReference>
<feature type="domain" description="GGDEF" evidence="3">
    <location>
        <begin position="247"/>
        <end position="379"/>
    </location>
</feature>
<dbReference type="EC" id="2.7.7.65" evidence="1"/>
<dbReference type="Pfam" id="PF00990">
    <property type="entry name" value="GGDEF"/>
    <property type="match status" value="1"/>
</dbReference>
<dbReference type="NCBIfam" id="TIGR00254">
    <property type="entry name" value="GGDEF"/>
    <property type="match status" value="1"/>
</dbReference>
<dbReference type="RefSeq" id="WP_282002309.1">
    <property type="nucleotide sequence ID" value="NZ_AP027151.1"/>
</dbReference>
<comment type="catalytic activity">
    <reaction evidence="2">
        <text>2 GTP = 3',3'-c-di-GMP + 2 diphosphate</text>
        <dbReference type="Rhea" id="RHEA:24898"/>
        <dbReference type="ChEBI" id="CHEBI:33019"/>
        <dbReference type="ChEBI" id="CHEBI:37565"/>
        <dbReference type="ChEBI" id="CHEBI:58805"/>
        <dbReference type="EC" id="2.7.7.65"/>
    </reaction>
</comment>
<keyword evidence="5" id="KW-1185">Reference proteome</keyword>
<dbReference type="InterPro" id="IPR043128">
    <property type="entry name" value="Rev_trsase/Diguanyl_cyclase"/>
</dbReference>
<dbReference type="InterPro" id="IPR000160">
    <property type="entry name" value="GGDEF_dom"/>
</dbReference>
<evidence type="ECO:0000256" key="1">
    <source>
        <dbReference type="ARBA" id="ARBA00012528"/>
    </source>
</evidence>
<accession>A0ABM8EI45</accession>
<dbReference type="PANTHER" id="PTHR45138">
    <property type="entry name" value="REGULATORY COMPONENTS OF SENSORY TRANSDUCTION SYSTEM"/>
    <property type="match status" value="1"/>
</dbReference>
<dbReference type="InterPro" id="IPR050469">
    <property type="entry name" value="Diguanylate_Cyclase"/>
</dbReference>
<evidence type="ECO:0000313" key="5">
    <source>
        <dbReference type="Proteomes" id="UP001317705"/>
    </source>
</evidence>
<evidence type="ECO:0000256" key="2">
    <source>
        <dbReference type="ARBA" id="ARBA00034247"/>
    </source>
</evidence>
<evidence type="ECO:0000313" key="4">
    <source>
        <dbReference type="EMBL" id="BDV42082.1"/>
    </source>
</evidence>
<dbReference type="Gene3D" id="3.30.70.270">
    <property type="match status" value="1"/>
</dbReference>
<dbReference type="EMBL" id="AP027151">
    <property type="protein sequence ID" value="BDV42082.1"/>
    <property type="molecule type" value="Genomic_DNA"/>
</dbReference>
<organism evidence="4 5">
    <name type="scientific">Geotalea uraniireducens</name>
    <dbReference type="NCBI Taxonomy" id="351604"/>
    <lineage>
        <taxon>Bacteria</taxon>
        <taxon>Pseudomonadati</taxon>
        <taxon>Thermodesulfobacteriota</taxon>
        <taxon>Desulfuromonadia</taxon>
        <taxon>Geobacterales</taxon>
        <taxon>Geobacteraceae</taxon>
        <taxon>Geotalea</taxon>
    </lineage>
</organism>
<proteinExistence type="predicted"/>
<name>A0ABM8EI45_9BACT</name>
<dbReference type="CDD" id="cd01949">
    <property type="entry name" value="GGDEF"/>
    <property type="match status" value="1"/>
</dbReference>
<evidence type="ECO:0000259" key="3">
    <source>
        <dbReference type="PROSITE" id="PS50887"/>
    </source>
</evidence>
<gene>
    <name evidence="4" type="ORF">GURASL_10050</name>
</gene>
<reference evidence="4 5" key="1">
    <citation type="submission" date="2022-12" db="EMBL/GenBank/DDBJ databases">
        <title>Polyphasic characterization of Geotalea uranireducens NIT-SL11 newly isolated from a complex of sewage sludge and microbially reduced graphene oxide.</title>
        <authorList>
            <person name="Xie L."/>
            <person name="Yoshida N."/>
            <person name="Meng L."/>
        </authorList>
    </citation>
    <scope>NUCLEOTIDE SEQUENCE [LARGE SCALE GENOMIC DNA]</scope>
    <source>
        <strain evidence="4 5">NIT-SL11</strain>
    </source>
</reference>
<dbReference type="PANTHER" id="PTHR45138:SF9">
    <property type="entry name" value="DIGUANYLATE CYCLASE DGCM-RELATED"/>
    <property type="match status" value="1"/>
</dbReference>
<dbReference type="SUPFAM" id="SSF55073">
    <property type="entry name" value="Nucleotide cyclase"/>
    <property type="match status" value="1"/>
</dbReference>
<sequence length="380" mass="42631">MQRASGKEQQLIAKYQERFADPAGGEPLSYAEGAELFSAFRKLVRRLGRIARISDNYQNEIKILVLELQDALAKVKELKGCLPICASCKKIRNDDGYWKQLEQYLAENSDALLSHGLCPECTANYLALSRHDTEQTPAAVVNPAHLLDEADLDDPVIRRFLPLLNDRNLVSTPLFADFNALFQRYVRLAKRLKRIARISDSYQSQLHNLKTQLDHASRTDYLTGLANRRDMYDILAAEHNRALRHGSSFAIVMVDFDKFKEINDNHGHDAGDTILVAAARAIKTNLRKEDTFARWGGEEFMALFPELDREMAFQAAEKVRELIAGIAVDVDGTTIKPTASLGVAIFIPDESLAECIKRADAALRTAKNSGRNRTVLHDGH</sequence>
<dbReference type="Proteomes" id="UP001317705">
    <property type="component" value="Chromosome"/>
</dbReference>
<dbReference type="InterPro" id="IPR029787">
    <property type="entry name" value="Nucleotide_cyclase"/>
</dbReference>